<gene>
    <name evidence="2" type="ORF">Pfl04_49180</name>
</gene>
<proteinExistence type="predicted"/>
<accession>A0A8J3LRX2</accession>
<keyword evidence="1" id="KW-0472">Membrane</keyword>
<reference evidence="2" key="1">
    <citation type="submission" date="2021-01" db="EMBL/GenBank/DDBJ databases">
        <title>Whole genome shotgun sequence of Planosporangium flavigriseum NBRC 105377.</title>
        <authorList>
            <person name="Komaki H."/>
            <person name="Tamura T."/>
        </authorList>
    </citation>
    <scope>NUCLEOTIDE SEQUENCE</scope>
    <source>
        <strain evidence="2">NBRC 105377</strain>
    </source>
</reference>
<protein>
    <recommendedName>
        <fullName evidence="4">PH domain-containing protein</fullName>
    </recommendedName>
</protein>
<dbReference type="EMBL" id="BONU01000059">
    <property type="protein sequence ID" value="GIG76514.1"/>
    <property type="molecule type" value="Genomic_DNA"/>
</dbReference>
<sequence>MGRIVIRPRIQTPLLVVLFVVWALLGVMYFTNGEVLAKRDWFGITLGCVLVISGVAGMWRALRLGVVIDSDGMRIRGFDSRERVIPWSTVEAVQCEQVDQRAGLPLFAPVIRTCDDNEALPIRGLGSYSRSGAERRVQQLRNLMAGGAHS</sequence>
<dbReference type="AlphaFoldDB" id="A0A8J3LRX2"/>
<evidence type="ECO:0000313" key="3">
    <source>
        <dbReference type="Proteomes" id="UP000653674"/>
    </source>
</evidence>
<keyword evidence="3" id="KW-1185">Reference proteome</keyword>
<feature type="transmembrane region" description="Helical" evidence="1">
    <location>
        <begin position="12"/>
        <end position="30"/>
    </location>
</feature>
<keyword evidence="1" id="KW-1133">Transmembrane helix</keyword>
<dbReference type="RefSeq" id="WP_168072345.1">
    <property type="nucleotide sequence ID" value="NZ_BAAAQJ010000008.1"/>
</dbReference>
<organism evidence="2 3">
    <name type="scientific">Planosporangium flavigriseum</name>
    <dbReference type="NCBI Taxonomy" id="373681"/>
    <lineage>
        <taxon>Bacteria</taxon>
        <taxon>Bacillati</taxon>
        <taxon>Actinomycetota</taxon>
        <taxon>Actinomycetes</taxon>
        <taxon>Micromonosporales</taxon>
        <taxon>Micromonosporaceae</taxon>
        <taxon>Planosporangium</taxon>
    </lineage>
</organism>
<keyword evidence="1" id="KW-0812">Transmembrane</keyword>
<evidence type="ECO:0000313" key="2">
    <source>
        <dbReference type="EMBL" id="GIG76514.1"/>
    </source>
</evidence>
<feature type="transmembrane region" description="Helical" evidence="1">
    <location>
        <begin position="42"/>
        <end position="62"/>
    </location>
</feature>
<evidence type="ECO:0000256" key="1">
    <source>
        <dbReference type="SAM" id="Phobius"/>
    </source>
</evidence>
<dbReference type="Proteomes" id="UP000653674">
    <property type="component" value="Unassembled WGS sequence"/>
</dbReference>
<name>A0A8J3LRX2_9ACTN</name>
<evidence type="ECO:0008006" key="4">
    <source>
        <dbReference type="Google" id="ProtNLM"/>
    </source>
</evidence>
<comment type="caution">
    <text evidence="2">The sequence shown here is derived from an EMBL/GenBank/DDBJ whole genome shotgun (WGS) entry which is preliminary data.</text>
</comment>